<accession>A0A7S3KPW2</accession>
<gene>
    <name evidence="1" type="ORF">ECRA1380_LOCUS12208</name>
</gene>
<reference evidence="1" key="1">
    <citation type="submission" date="2021-01" db="EMBL/GenBank/DDBJ databases">
        <authorList>
            <person name="Corre E."/>
            <person name="Pelletier E."/>
            <person name="Niang G."/>
            <person name="Scheremetjew M."/>
            <person name="Finn R."/>
            <person name="Kale V."/>
            <person name="Holt S."/>
            <person name="Cochrane G."/>
            <person name="Meng A."/>
            <person name="Brown T."/>
            <person name="Cohen L."/>
        </authorList>
    </citation>
    <scope>NUCLEOTIDE SEQUENCE</scope>
    <source>
        <strain evidence="1">CT5</strain>
    </source>
</reference>
<sequence length="393" mass="46094">MYLALDINTQDITEAQFTQNLTQILKLINKYYDLLAESFSPFLKTSILCIFNMIATIAANLNSISPAVSTQIEIFYEKLQETDYIDTDNFDKFAEYYGTRDALVHFRAEFLPLDDHEKNEALYYHPEYEHNNQYLVYLTLKQKDQDSQQVILKEYQKYQDEKIVKIMAHKRIAKRIQRIAANFISARKNFNEFKSYFKLTPSMVNWSLNSKNVKTLFKILTNKGAHLREILKTTETTMNLLYNIFNSNYAINNSFDTHFVSGHLTSINDLLESTLEQIDSRISESEESKNDESFNPFVEVSATNEKTGLVDLGTEELVDSLNEIMAPLSELTQSVYSDLQDWLTKKHSRPVFILNLEAQQQNLKQKLKWEQKYNSREKLHKLKKILKQARHRR</sequence>
<protein>
    <submittedName>
        <fullName evidence="1">Uncharacterized protein</fullName>
    </submittedName>
</protein>
<proteinExistence type="predicted"/>
<dbReference type="AlphaFoldDB" id="A0A7S3KPW2"/>
<dbReference type="EMBL" id="HBIK01026268">
    <property type="protein sequence ID" value="CAE0387236.1"/>
    <property type="molecule type" value="Transcribed_RNA"/>
</dbReference>
<organism evidence="1">
    <name type="scientific">Euplotes crassus</name>
    <dbReference type="NCBI Taxonomy" id="5936"/>
    <lineage>
        <taxon>Eukaryota</taxon>
        <taxon>Sar</taxon>
        <taxon>Alveolata</taxon>
        <taxon>Ciliophora</taxon>
        <taxon>Intramacronucleata</taxon>
        <taxon>Spirotrichea</taxon>
        <taxon>Hypotrichia</taxon>
        <taxon>Euplotida</taxon>
        <taxon>Euplotidae</taxon>
        <taxon>Moneuplotes</taxon>
    </lineage>
</organism>
<evidence type="ECO:0000313" key="1">
    <source>
        <dbReference type="EMBL" id="CAE0387236.1"/>
    </source>
</evidence>
<name>A0A7S3KPW2_EUPCR</name>